<dbReference type="HOGENOM" id="CLU_122294_1_0_9"/>
<evidence type="ECO:0000313" key="1">
    <source>
        <dbReference type="EMBL" id="EGQ26608.1"/>
    </source>
</evidence>
<dbReference type="eggNOG" id="COG3465">
    <property type="taxonomic scope" value="Bacteria"/>
</dbReference>
<comment type="caution">
    <text evidence="1">The sequence shown here is derived from an EMBL/GenBank/DDBJ whole genome shotgun (WGS) entry which is preliminary data.</text>
</comment>
<reference evidence="1 2" key="1">
    <citation type="submission" date="2011-04" db="EMBL/GenBank/DDBJ databases">
        <authorList>
            <person name="Muzny D."/>
            <person name="Qin X."/>
            <person name="Deng J."/>
            <person name="Jiang H."/>
            <person name="Liu Y."/>
            <person name="Qu J."/>
            <person name="Song X.-Z."/>
            <person name="Zhang L."/>
            <person name="Thornton R."/>
            <person name="Coyle M."/>
            <person name="Francisco L."/>
            <person name="Jackson L."/>
            <person name="Javaid M."/>
            <person name="Korchina V."/>
            <person name="Kovar C."/>
            <person name="Mata R."/>
            <person name="Mathew T."/>
            <person name="Ngo R."/>
            <person name="Nguyen L."/>
            <person name="Nguyen N."/>
            <person name="Okwuonu G."/>
            <person name="Ongeri F."/>
            <person name="Pham C."/>
            <person name="Simmons D."/>
            <person name="Wilczek-Boney K."/>
            <person name="Hale W."/>
            <person name="Jakkamsetti A."/>
            <person name="Pham P."/>
            <person name="Ruth R."/>
            <person name="San Lucas F."/>
            <person name="Warren J."/>
            <person name="Zhang J."/>
            <person name="Zhao Z."/>
            <person name="Zhou C."/>
            <person name="Zhu D."/>
            <person name="Lee S."/>
            <person name="Bess C."/>
            <person name="Blankenburg K."/>
            <person name="Forbes L."/>
            <person name="Fu Q."/>
            <person name="Gubbala S."/>
            <person name="Hirani K."/>
            <person name="Jayaseelan J.C."/>
            <person name="Lara F."/>
            <person name="Munidasa M."/>
            <person name="Palculict T."/>
            <person name="Patil S."/>
            <person name="Pu L.-L."/>
            <person name="Saada N."/>
            <person name="Tang L."/>
            <person name="Weissenberger G."/>
            <person name="Zhu Y."/>
            <person name="Hemphill L."/>
            <person name="Shang Y."/>
            <person name="Youmans B."/>
            <person name="Ayvaz T."/>
            <person name="Ross M."/>
            <person name="Santibanez J."/>
            <person name="Aqrawi P."/>
            <person name="Gross S."/>
            <person name="Joshi V."/>
            <person name="Fowler G."/>
            <person name="Nazareth L."/>
            <person name="Reid J."/>
            <person name="Worley K."/>
            <person name="Petrosino J."/>
            <person name="Highlander S."/>
            <person name="Gibbs R."/>
        </authorList>
    </citation>
    <scope>NUCLEOTIDE SEQUENCE [LARGE SCALE GENOMIC DNA]</scope>
    <source>
        <strain evidence="1 2">2681</strain>
    </source>
</reference>
<proteinExistence type="predicted"/>
<evidence type="ECO:0000313" key="2">
    <source>
        <dbReference type="Proteomes" id="UP000005316"/>
    </source>
</evidence>
<name>F9DRG3_9BACL</name>
<dbReference type="EMBL" id="AFPZ01000037">
    <property type="protein sequence ID" value="EGQ26608.1"/>
    <property type="molecule type" value="Genomic_DNA"/>
</dbReference>
<protein>
    <submittedName>
        <fullName evidence="1">Uncharacterized protein</fullName>
    </submittedName>
</protein>
<dbReference type="Proteomes" id="UP000005316">
    <property type="component" value="Unassembled WGS sequence"/>
</dbReference>
<sequence>MRELLQEHAKIVQFVSLANEVNGRKKMQKMIYILKKMNFPFAEKYELHMYGPYSEELTLRVEELCEMGFLAERFEDKGSYKQYCYQVTEEGSKFLGTAEEPRLQLPDCIERLNGKSSRFLELVSTLLFFDQLEKEEQIAKVRIVKNKLNFTDQEMDQAFAFIEELQACSAS</sequence>
<organism evidence="1 2">
    <name type="scientific">Sporosarcina newyorkensis 2681</name>
    <dbReference type="NCBI Taxonomy" id="1027292"/>
    <lineage>
        <taxon>Bacteria</taxon>
        <taxon>Bacillati</taxon>
        <taxon>Bacillota</taxon>
        <taxon>Bacilli</taxon>
        <taxon>Bacillales</taxon>
        <taxon>Caryophanaceae</taxon>
        <taxon>Sporosarcina</taxon>
    </lineage>
</organism>
<dbReference type="AlphaFoldDB" id="F9DRG3"/>
<gene>
    <name evidence="1" type="primary">ywgA</name>
    <name evidence="1" type="ORF">HMPREF9372_1393</name>
</gene>
<dbReference type="STRING" id="759851.SAMN04244570_1846"/>
<accession>F9DRG3</accession>